<evidence type="ECO:0000313" key="18">
    <source>
        <dbReference type="Proteomes" id="UP000192578"/>
    </source>
</evidence>
<evidence type="ECO:0000256" key="5">
    <source>
        <dbReference type="ARBA" id="ARBA00022679"/>
    </source>
</evidence>
<dbReference type="GO" id="GO:0005737">
    <property type="term" value="C:cytoplasm"/>
    <property type="evidence" value="ECO:0007669"/>
    <property type="project" value="TreeGrafter"/>
</dbReference>
<dbReference type="GO" id="GO:0000226">
    <property type="term" value="P:microtubule cytoskeleton organization"/>
    <property type="evidence" value="ECO:0007669"/>
    <property type="project" value="TreeGrafter"/>
</dbReference>
<evidence type="ECO:0000313" key="17">
    <source>
        <dbReference type="EMBL" id="OQV18154.1"/>
    </source>
</evidence>
<keyword evidence="6" id="KW-0479">Metal-binding</keyword>
<evidence type="ECO:0000256" key="12">
    <source>
        <dbReference type="ARBA" id="ARBA00022843"/>
    </source>
</evidence>
<keyword evidence="8 17" id="KW-0418">Kinase</keyword>
<evidence type="ECO:0000256" key="4">
    <source>
        <dbReference type="ARBA" id="ARBA00022553"/>
    </source>
</evidence>
<evidence type="ECO:0000256" key="7">
    <source>
        <dbReference type="ARBA" id="ARBA00022741"/>
    </source>
</evidence>
<dbReference type="GO" id="GO:0035556">
    <property type="term" value="P:intracellular signal transduction"/>
    <property type="evidence" value="ECO:0007669"/>
    <property type="project" value="TreeGrafter"/>
</dbReference>
<evidence type="ECO:0000256" key="8">
    <source>
        <dbReference type="ARBA" id="ARBA00022777"/>
    </source>
</evidence>
<dbReference type="Proteomes" id="UP000192578">
    <property type="component" value="Unassembled WGS sequence"/>
</dbReference>
<keyword evidence="11" id="KW-0460">Magnesium</keyword>
<gene>
    <name evidence="17" type="ORF">BV898_07743</name>
</gene>
<dbReference type="PANTHER" id="PTHR24346">
    <property type="entry name" value="MAP/MICROTUBULE AFFINITY-REGULATING KINASE"/>
    <property type="match status" value="1"/>
</dbReference>
<evidence type="ECO:0000256" key="10">
    <source>
        <dbReference type="ARBA" id="ARBA00022840"/>
    </source>
</evidence>
<evidence type="ECO:0000256" key="3">
    <source>
        <dbReference type="ARBA" id="ARBA00022527"/>
    </source>
</evidence>
<dbReference type="Pfam" id="PF00069">
    <property type="entry name" value="Pkinase"/>
    <property type="match status" value="2"/>
</dbReference>
<dbReference type="InterPro" id="IPR011009">
    <property type="entry name" value="Kinase-like_dom_sf"/>
</dbReference>
<keyword evidence="18" id="KW-1185">Reference proteome</keyword>
<dbReference type="InterPro" id="IPR000719">
    <property type="entry name" value="Prot_kinase_dom"/>
</dbReference>
<feature type="region of interest" description="Disordered" evidence="15">
    <location>
        <begin position="267"/>
        <end position="308"/>
    </location>
</feature>
<evidence type="ECO:0000256" key="11">
    <source>
        <dbReference type="ARBA" id="ARBA00022842"/>
    </source>
</evidence>
<feature type="compositionally biased region" description="Low complexity" evidence="15">
    <location>
        <begin position="283"/>
        <end position="292"/>
    </location>
</feature>
<evidence type="ECO:0000256" key="13">
    <source>
        <dbReference type="ARBA" id="ARBA00022871"/>
    </source>
</evidence>
<feature type="domain" description="Protein kinase" evidence="16">
    <location>
        <begin position="56"/>
        <end position="408"/>
    </location>
</feature>
<dbReference type="InterPro" id="IPR017441">
    <property type="entry name" value="Protein_kinase_ATP_BS"/>
</dbReference>
<keyword evidence="7 14" id="KW-0547">Nucleotide-binding</keyword>
<evidence type="ECO:0000256" key="1">
    <source>
        <dbReference type="ARBA" id="ARBA00001946"/>
    </source>
</evidence>
<dbReference type="SMART" id="SM00220">
    <property type="entry name" value="S_TKc"/>
    <property type="match status" value="1"/>
</dbReference>
<keyword evidence="9" id="KW-0221">Differentiation</keyword>
<dbReference type="PROSITE" id="PS00108">
    <property type="entry name" value="PROTEIN_KINASE_ST"/>
    <property type="match status" value="1"/>
</dbReference>
<keyword evidence="13" id="KW-0744">Spermatogenesis</keyword>
<evidence type="ECO:0000256" key="6">
    <source>
        <dbReference type="ARBA" id="ARBA00022723"/>
    </source>
</evidence>
<evidence type="ECO:0000256" key="15">
    <source>
        <dbReference type="SAM" id="MobiDB-lite"/>
    </source>
</evidence>
<dbReference type="GO" id="GO:0000287">
    <property type="term" value="F:magnesium ion binding"/>
    <property type="evidence" value="ECO:0007669"/>
    <property type="project" value="UniProtKB-ARBA"/>
</dbReference>
<organism evidence="17 18">
    <name type="scientific">Hypsibius exemplaris</name>
    <name type="common">Freshwater tardigrade</name>
    <dbReference type="NCBI Taxonomy" id="2072580"/>
    <lineage>
        <taxon>Eukaryota</taxon>
        <taxon>Metazoa</taxon>
        <taxon>Ecdysozoa</taxon>
        <taxon>Tardigrada</taxon>
        <taxon>Eutardigrada</taxon>
        <taxon>Parachela</taxon>
        <taxon>Hypsibioidea</taxon>
        <taxon>Hypsibiidae</taxon>
        <taxon>Hypsibius</taxon>
    </lineage>
</organism>
<keyword evidence="3" id="KW-0723">Serine/threonine-protein kinase</keyword>
<dbReference type="PANTHER" id="PTHR24346:SF102">
    <property type="entry name" value="TESTIS-SPECIFIC SERINE_THREONINE-PROTEIN KINASE 1"/>
    <property type="match status" value="1"/>
</dbReference>
<dbReference type="EMBL" id="MTYJ01000052">
    <property type="protein sequence ID" value="OQV18154.1"/>
    <property type="molecule type" value="Genomic_DNA"/>
</dbReference>
<feature type="compositionally biased region" description="Basic and acidic residues" evidence="15">
    <location>
        <begin position="460"/>
        <end position="469"/>
    </location>
</feature>
<name>A0A1W0WSH9_HYPEX</name>
<comment type="caution">
    <text evidence="17">The sequence shown here is derived from an EMBL/GenBank/DDBJ whole genome shotgun (WGS) entry which is preliminary data.</text>
</comment>
<evidence type="ECO:0000256" key="9">
    <source>
        <dbReference type="ARBA" id="ARBA00022782"/>
    </source>
</evidence>
<reference evidence="18" key="1">
    <citation type="submission" date="2017-01" db="EMBL/GenBank/DDBJ databases">
        <title>Comparative genomics of anhydrobiosis in the tardigrade Hypsibius dujardini.</title>
        <authorList>
            <person name="Yoshida Y."/>
            <person name="Koutsovoulos G."/>
            <person name="Laetsch D."/>
            <person name="Stevens L."/>
            <person name="Kumar S."/>
            <person name="Horikawa D."/>
            <person name="Ishino K."/>
            <person name="Komine S."/>
            <person name="Tomita M."/>
            <person name="Blaxter M."/>
            <person name="Arakawa K."/>
        </authorList>
    </citation>
    <scope>NUCLEOTIDE SEQUENCE [LARGE SCALE GENOMIC DNA]</scope>
    <source>
        <strain evidence="18">Z151</strain>
    </source>
</reference>
<dbReference type="PROSITE" id="PS50011">
    <property type="entry name" value="PROTEIN_KINASE_DOM"/>
    <property type="match status" value="1"/>
</dbReference>
<keyword evidence="4" id="KW-0597">Phosphoprotein</keyword>
<dbReference type="InterPro" id="IPR008271">
    <property type="entry name" value="Ser/Thr_kinase_AS"/>
</dbReference>
<dbReference type="PROSITE" id="PS00107">
    <property type="entry name" value="PROTEIN_KINASE_ATP"/>
    <property type="match status" value="1"/>
</dbReference>
<dbReference type="AlphaFoldDB" id="A0A1W0WSH9"/>
<evidence type="ECO:0000256" key="2">
    <source>
        <dbReference type="ARBA" id="ARBA00022473"/>
    </source>
</evidence>
<protein>
    <submittedName>
        <fullName evidence="17">Testis-specific serine/threonine-protein kinase 1</fullName>
    </submittedName>
</protein>
<dbReference type="FunFam" id="3.30.200.20:FF:000042">
    <property type="entry name" value="Aurora kinase A"/>
    <property type="match status" value="1"/>
</dbReference>
<dbReference type="GO" id="GO:0030154">
    <property type="term" value="P:cell differentiation"/>
    <property type="evidence" value="ECO:0007669"/>
    <property type="project" value="UniProtKB-KW"/>
</dbReference>
<keyword evidence="10 14" id="KW-0067">ATP-binding</keyword>
<dbReference type="GO" id="GO:0007283">
    <property type="term" value="P:spermatogenesis"/>
    <property type="evidence" value="ECO:0007669"/>
    <property type="project" value="UniProtKB-KW"/>
</dbReference>
<evidence type="ECO:0000256" key="14">
    <source>
        <dbReference type="PROSITE-ProRule" id="PRU10141"/>
    </source>
</evidence>
<keyword evidence="2" id="KW-0217">Developmental protein</keyword>
<dbReference type="GO" id="GO:0005524">
    <property type="term" value="F:ATP binding"/>
    <property type="evidence" value="ECO:0007669"/>
    <property type="project" value="UniProtKB-UniRule"/>
</dbReference>
<dbReference type="SUPFAM" id="SSF56112">
    <property type="entry name" value="Protein kinase-like (PK-like)"/>
    <property type="match status" value="1"/>
</dbReference>
<feature type="compositionally biased region" description="Polar residues" evidence="15">
    <location>
        <begin position="470"/>
        <end position="496"/>
    </location>
</feature>
<dbReference type="OrthoDB" id="541276at2759"/>
<dbReference type="GO" id="GO:0050321">
    <property type="term" value="F:tau-protein kinase activity"/>
    <property type="evidence" value="ECO:0007669"/>
    <property type="project" value="TreeGrafter"/>
</dbReference>
<proteinExistence type="predicted"/>
<accession>A0A1W0WSH9</accession>
<dbReference type="Gene3D" id="1.10.510.10">
    <property type="entry name" value="Transferase(Phosphotransferase) domain 1"/>
    <property type="match status" value="2"/>
</dbReference>
<comment type="cofactor">
    <cofactor evidence="1">
        <name>Mg(2+)</name>
        <dbReference type="ChEBI" id="CHEBI:18420"/>
    </cofactor>
</comment>
<sequence>MARNDTDSGVSTNLGDDEDDDQMSEIASLAGLVRHVRETDNMGVSRTKLLVSFYEVHMNRLLGKGSYGKVCLAKNQSNGKTFACKVMDIEQAPVNFVERFLPRELEILSRLHHPNVIRVYTYVKHHSMYYIFMDHCANGDLLRYLQRKGQSGEKLREDESREKFIQILMGVKYLHHKQIAHRDLKCENILIDGTTLKLADFGFARFCGDISVRRKSSSHVGRSDIESFRARDIAVLHPSDPDDEELAIRETRRRSRGRHSASAILARLSEMPLEDEPNPADLSAGARASSSGTRKRRRRTSNSSTMKSTSFCGSVAYASPEVVAGEEYDPKISDIWSCGVILYILMMGKMPFDDTHPRKMLRRQRAKRYLEKIRNILPDLSIALIEALMEPSTTQRLTVDEALLHGWLRPIYKKKLKQLIAVERSATHSVGTIRAMHSKSSRVSVNNPLDSAAAAVLPPKHAESPKHAAQDSQHSVFSAQSGVSDRSGHSYISSERSVYAEESRNREMRASRRI</sequence>
<evidence type="ECO:0000259" key="16">
    <source>
        <dbReference type="PROSITE" id="PS50011"/>
    </source>
</evidence>
<feature type="binding site" evidence="14">
    <location>
        <position position="85"/>
    </location>
    <ligand>
        <name>ATP</name>
        <dbReference type="ChEBI" id="CHEBI:30616"/>
    </ligand>
</feature>
<feature type="region of interest" description="Disordered" evidence="15">
    <location>
        <begin position="1"/>
        <end position="20"/>
    </location>
</feature>
<feature type="compositionally biased region" description="Basic and acidic residues" evidence="15">
    <location>
        <begin position="498"/>
        <end position="514"/>
    </location>
</feature>
<keyword evidence="12" id="KW-0832">Ubl conjugation</keyword>
<keyword evidence="5" id="KW-0808">Transferase</keyword>
<feature type="region of interest" description="Disordered" evidence="15">
    <location>
        <begin position="459"/>
        <end position="514"/>
    </location>
</feature>